<keyword evidence="5 6" id="KW-0684">Rhamnose metabolism</keyword>
<evidence type="ECO:0000256" key="7">
    <source>
        <dbReference type="NCBIfam" id="TIGR01748"/>
    </source>
</evidence>
<dbReference type="GO" id="GO:0030145">
    <property type="term" value="F:manganese ion binding"/>
    <property type="evidence" value="ECO:0007669"/>
    <property type="project" value="UniProtKB-UniRule"/>
</dbReference>
<dbReference type="SUPFAM" id="SSF51658">
    <property type="entry name" value="Xylose isomerase-like"/>
    <property type="match status" value="1"/>
</dbReference>
<dbReference type="GO" id="GO:0019301">
    <property type="term" value="P:rhamnose catabolic process"/>
    <property type="evidence" value="ECO:0007669"/>
    <property type="project" value="UniProtKB-UniRule"/>
</dbReference>
<keyword evidence="3 6" id="KW-0464">Manganese</keyword>
<proteinExistence type="inferred from homology"/>
<evidence type="ECO:0000313" key="8">
    <source>
        <dbReference type="EMBL" id="EMI54496.1"/>
    </source>
</evidence>
<dbReference type="PATRIC" id="fig|1263870.3.peg.4332"/>
<dbReference type="InterPro" id="IPR050337">
    <property type="entry name" value="L-rhamnose_isomerase"/>
</dbReference>
<dbReference type="GO" id="GO:0005737">
    <property type="term" value="C:cytoplasm"/>
    <property type="evidence" value="ECO:0007669"/>
    <property type="project" value="UniProtKB-SubCell"/>
</dbReference>
<dbReference type="Pfam" id="PF06134">
    <property type="entry name" value="RhaA"/>
    <property type="match status" value="1"/>
</dbReference>
<sequence>MTSSSRLETAYALAVEQYQSVGVDVEAALARLRDVSVSVHCWQGDDVAGFENTGQTLGSGLAVTGNYPGRARNPEELRSDLEKAYALIPGSHRLNLHAIYGEFDEPVERNEIGVEHFQGWIEWARGQGVQLDFNPSYFSHPNADDGFTLAHPDSGIRDFWIEHGIACRRIAAAMGKAQDSPCMNNFWVPDGYKDLPADRTAPRKRLADSLDRIFAESMNASETLDSVECKLFGIGSESYVVGSHEFYMGYAITRNKVLCLDAGHFHPTEVISDKISSTLLYVPELLLHVSRGVRWDSDHVVTMSDELQAIMQEIVRGDYLNRVHIGLDFFDASINRVSAWVIGTRNTLKALLMALLEPRDELQRLEQEGDFTSRLALMEEQKTMPFGAVWDYYCETAGVPFGRNWMSAVADYESSVLSRRSESHPETVATA</sequence>
<keyword evidence="2 6" id="KW-0479">Metal-binding</keyword>
<keyword evidence="9" id="KW-1185">Reference proteome</keyword>
<dbReference type="Gene3D" id="3.20.20.150">
    <property type="entry name" value="Divalent-metal-dependent TIM barrel enzymes"/>
    <property type="match status" value="1"/>
</dbReference>
<dbReference type="Proteomes" id="UP000011885">
    <property type="component" value="Unassembled WGS sequence"/>
</dbReference>
<dbReference type="UniPathway" id="UPA00541">
    <property type="reaction ID" value="UER00601"/>
</dbReference>
<comment type="cofactor">
    <cofactor evidence="6">
        <name>Mn(2+)</name>
        <dbReference type="ChEBI" id="CHEBI:29035"/>
    </cofactor>
    <text evidence="6">Binds 1 Mn(2+) ion per subunit.</text>
</comment>
<evidence type="ECO:0000313" key="9">
    <source>
        <dbReference type="Proteomes" id="UP000011885"/>
    </source>
</evidence>
<keyword evidence="1 6" id="KW-0963">Cytoplasm</keyword>
<feature type="binding site" evidence="6">
    <location>
        <position position="264"/>
    </location>
    <ligand>
        <name>Mn(2+)</name>
        <dbReference type="ChEBI" id="CHEBI:29035"/>
    </ligand>
</feature>
<comment type="function">
    <text evidence="6">Catalyzes the interconversion of L-rhamnose and L-rhamnulose.</text>
</comment>
<accession>M5U9G4</accession>
<comment type="catalytic activity">
    <reaction evidence="6">
        <text>L-rhamnopyranose = L-rhamnulose</text>
        <dbReference type="Rhea" id="RHEA:23160"/>
        <dbReference type="ChEBI" id="CHEBI:17897"/>
        <dbReference type="ChEBI" id="CHEBI:62346"/>
        <dbReference type="EC" id="5.3.1.14"/>
    </reaction>
</comment>
<organism evidence="8 9">
    <name type="scientific">Rhodopirellula sallentina SM41</name>
    <dbReference type="NCBI Taxonomy" id="1263870"/>
    <lineage>
        <taxon>Bacteria</taxon>
        <taxon>Pseudomonadati</taxon>
        <taxon>Planctomycetota</taxon>
        <taxon>Planctomycetia</taxon>
        <taxon>Pirellulales</taxon>
        <taxon>Pirellulaceae</taxon>
        <taxon>Rhodopirellula</taxon>
    </lineage>
</organism>
<evidence type="ECO:0000256" key="4">
    <source>
        <dbReference type="ARBA" id="ARBA00023235"/>
    </source>
</evidence>
<evidence type="ECO:0000256" key="1">
    <source>
        <dbReference type="ARBA" id="ARBA00022490"/>
    </source>
</evidence>
<dbReference type="RefSeq" id="WP_008682170.1">
    <property type="nucleotide sequence ID" value="NZ_ANOH01000275.1"/>
</dbReference>
<evidence type="ECO:0000256" key="6">
    <source>
        <dbReference type="HAMAP-Rule" id="MF_00541"/>
    </source>
</evidence>
<dbReference type="OrthoDB" id="9766697at2"/>
<comment type="subcellular location">
    <subcellularLocation>
        <location evidence="6">Cytoplasm</location>
    </subcellularLocation>
</comment>
<dbReference type="PANTHER" id="PTHR30268">
    <property type="entry name" value="L-RHAMNOSE ISOMERASE"/>
    <property type="match status" value="1"/>
</dbReference>
<dbReference type="PANTHER" id="PTHR30268:SF0">
    <property type="entry name" value="L-RHAMNOSE ISOMERASE"/>
    <property type="match status" value="1"/>
</dbReference>
<gene>
    <name evidence="6" type="primary">rhaA</name>
    <name evidence="8" type="ORF">RSSM_04091</name>
</gene>
<dbReference type="EC" id="5.3.1.14" evidence="6 7"/>
<comment type="caution">
    <text evidence="8">The sequence shown here is derived from an EMBL/GenBank/DDBJ whole genome shotgun (WGS) entry which is preliminary data.</text>
</comment>
<feature type="binding site" evidence="6">
    <location>
        <position position="296"/>
    </location>
    <ligand>
        <name>Mn(2+)</name>
        <dbReference type="ChEBI" id="CHEBI:29035"/>
    </ligand>
</feature>
<dbReference type="GO" id="GO:0019324">
    <property type="term" value="P:L-lyxose metabolic process"/>
    <property type="evidence" value="ECO:0007669"/>
    <property type="project" value="TreeGrafter"/>
</dbReference>
<dbReference type="GO" id="GO:0008740">
    <property type="term" value="F:L-rhamnose isomerase activity"/>
    <property type="evidence" value="ECO:0007669"/>
    <property type="project" value="UniProtKB-UniRule"/>
</dbReference>
<dbReference type="AlphaFoldDB" id="M5U9G4"/>
<dbReference type="EMBL" id="ANOH01000275">
    <property type="protein sequence ID" value="EMI54496.1"/>
    <property type="molecule type" value="Genomic_DNA"/>
</dbReference>
<name>M5U9G4_9BACT</name>
<evidence type="ECO:0000256" key="5">
    <source>
        <dbReference type="ARBA" id="ARBA00023308"/>
    </source>
</evidence>
<dbReference type="NCBIfam" id="TIGR01748">
    <property type="entry name" value="rhaA"/>
    <property type="match status" value="1"/>
</dbReference>
<comment type="similarity">
    <text evidence="6">Belongs to the rhamnose isomerase family.</text>
</comment>
<comment type="pathway">
    <text evidence="6">Carbohydrate degradation; L-rhamnose degradation; glycerone phosphate from L-rhamnose: step 1/3.</text>
</comment>
<keyword evidence="4 6" id="KW-0413">Isomerase</keyword>
<feature type="binding site" evidence="6">
    <location>
        <position position="298"/>
    </location>
    <ligand>
        <name>Mn(2+)</name>
        <dbReference type="ChEBI" id="CHEBI:29035"/>
    </ligand>
</feature>
<dbReference type="NCBIfam" id="NF002203">
    <property type="entry name" value="PRK01076.1"/>
    <property type="match status" value="1"/>
</dbReference>
<dbReference type="InterPro" id="IPR009308">
    <property type="entry name" value="Rhamnose_isomerase"/>
</dbReference>
<evidence type="ECO:0000256" key="2">
    <source>
        <dbReference type="ARBA" id="ARBA00022723"/>
    </source>
</evidence>
<protein>
    <recommendedName>
        <fullName evidence="6 7">L-rhamnose isomerase</fullName>
        <ecNumber evidence="6 7">5.3.1.14</ecNumber>
    </recommendedName>
</protein>
<reference evidence="8 9" key="1">
    <citation type="journal article" date="2013" name="Mar. Genomics">
        <title>Expression of sulfatases in Rhodopirellula baltica and the diversity of sulfatases in the genus Rhodopirellula.</title>
        <authorList>
            <person name="Wegner C.E."/>
            <person name="Richter-Heitmann T."/>
            <person name="Klindworth A."/>
            <person name="Klockow C."/>
            <person name="Richter M."/>
            <person name="Achstetter T."/>
            <person name="Glockner F.O."/>
            <person name="Harder J."/>
        </authorList>
    </citation>
    <scope>NUCLEOTIDE SEQUENCE [LARGE SCALE GENOMIC DNA]</scope>
    <source>
        <strain evidence="8 9">SM41</strain>
    </source>
</reference>
<dbReference type="InterPro" id="IPR036237">
    <property type="entry name" value="Xyl_isomerase-like_sf"/>
</dbReference>
<evidence type="ECO:0000256" key="3">
    <source>
        <dbReference type="ARBA" id="ARBA00023211"/>
    </source>
</evidence>
<dbReference type="HAMAP" id="MF_00541">
    <property type="entry name" value="RhaA"/>
    <property type="match status" value="1"/>
</dbReference>